<name>A0A1M6KDL5_9CLOT</name>
<dbReference type="AlphaFoldDB" id="A0A1M6KDL5"/>
<dbReference type="EMBL" id="FQZO01000006">
    <property type="protein sequence ID" value="SHJ57050.1"/>
    <property type="molecule type" value="Genomic_DNA"/>
</dbReference>
<evidence type="ECO:0000313" key="2">
    <source>
        <dbReference type="Proteomes" id="UP000184080"/>
    </source>
</evidence>
<evidence type="ECO:0008006" key="3">
    <source>
        <dbReference type="Google" id="ProtNLM"/>
    </source>
</evidence>
<keyword evidence="2" id="KW-1185">Reference proteome</keyword>
<dbReference type="RefSeq" id="WP_073009239.1">
    <property type="nucleotide sequence ID" value="NZ_FQZO01000006.1"/>
</dbReference>
<dbReference type="Proteomes" id="UP000184080">
    <property type="component" value="Unassembled WGS sequence"/>
</dbReference>
<dbReference type="STRING" id="1121298.SAMN05444401_3322"/>
<dbReference type="OrthoDB" id="3035969at2"/>
<organism evidence="1 2">
    <name type="scientific">Clostridium amylolyticum</name>
    <dbReference type="NCBI Taxonomy" id="1121298"/>
    <lineage>
        <taxon>Bacteria</taxon>
        <taxon>Bacillati</taxon>
        <taxon>Bacillota</taxon>
        <taxon>Clostridia</taxon>
        <taxon>Eubacteriales</taxon>
        <taxon>Clostridiaceae</taxon>
        <taxon>Clostridium</taxon>
    </lineage>
</organism>
<sequence>MGGSSPYSPIHSGGVAQSNYCGGEYEFGVVINDSVEQVESIWNEVREGDCIQVILIEETLPRLEIRRVSDNFFIGYLPIRLVNLINCIKEGWRYDGYIVNISGNRYSPEIDVKIEGVI</sequence>
<proteinExistence type="predicted"/>
<evidence type="ECO:0000313" key="1">
    <source>
        <dbReference type="EMBL" id="SHJ57050.1"/>
    </source>
</evidence>
<accession>A0A1M6KDL5</accession>
<gene>
    <name evidence="1" type="ORF">SAMN05444401_3322</name>
</gene>
<reference evidence="1 2" key="1">
    <citation type="submission" date="2016-11" db="EMBL/GenBank/DDBJ databases">
        <authorList>
            <person name="Jaros S."/>
            <person name="Januszkiewicz K."/>
            <person name="Wedrychowicz H."/>
        </authorList>
    </citation>
    <scope>NUCLEOTIDE SEQUENCE [LARGE SCALE GENOMIC DNA]</scope>
    <source>
        <strain evidence="1 2">DSM 21864</strain>
    </source>
</reference>
<protein>
    <recommendedName>
        <fullName evidence="3">HIRAN domain-containing protein</fullName>
    </recommendedName>
</protein>